<dbReference type="GO" id="GO:0005930">
    <property type="term" value="C:axoneme"/>
    <property type="evidence" value="ECO:0007669"/>
    <property type="project" value="TreeGrafter"/>
</dbReference>
<feature type="compositionally biased region" description="Polar residues" evidence="4">
    <location>
        <begin position="601"/>
        <end position="617"/>
    </location>
</feature>
<evidence type="ECO:0000256" key="4">
    <source>
        <dbReference type="SAM" id="MobiDB-lite"/>
    </source>
</evidence>
<evidence type="ECO:0000313" key="6">
    <source>
        <dbReference type="EMBL" id="NXA45307.1"/>
    </source>
</evidence>
<evidence type="ECO:0000313" key="7">
    <source>
        <dbReference type="Proteomes" id="UP000531559"/>
    </source>
</evidence>
<evidence type="ECO:0000259" key="5">
    <source>
        <dbReference type="Pfam" id="PF15619"/>
    </source>
</evidence>
<dbReference type="InterPro" id="IPR028933">
    <property type="entry name" value="Lebercilin_dom"/>
</dbReference>
<dbReference type="EMBL" id="VZSV01000006">
    <property type="protein sequence ID" value="NXA45307.1"/>
    <property type="molecule type" value="Genomic_DNA"/>
</dbReference>
<feature type="compositionally biased region" description="Polar residues" evidence="4">
    <location>
        <begin position="486"/>
        <end position="497"/>
    </location>
</feature>
<dbReference type="Pfam" id="PF15619">
    <property type="entry name" value="Lebercilin"/>
    <property type="match status" value="1"/>
</dbReference>
<name>A0A7K7VVX1_9AVES</name>
<dbReference type="Proteomes" id="UP000531559">
    <property type="component" value="Unassembled WGS sequence"/>
</dbReference>
<dbReference type="InterPro" id="IPR026188">
    <property type="entry name" value="Lebercilin-like"/>
</dbReference>
<proteinExistence type="inferred from homology"/>
<feature type="coiled-coil region" evidence="3">
    <location>
        <begin position="115"/>
        <end position="301"/>
    </location>
</feature>
<feature type="compositionally biased region" description="Basic and acidic residues" evidence="4">
    <location>
        <begin position="639"/>
        <end position="652"/>
    </location>
</feature>
<keyword evidence="2 3" id="KW-0175">Coiled coil</keyword>
<dbReference type="PANTHER" id="PTHR16650">
    <property type="entry name" value="C21ORF13-RELATED"/>
    <property type="match status" value="1"/>
</dbReference>
<feature type="compositionally biased region" description="Basic and acidic residues" evidence="4">
    <location>
        <begin position="572"/>
        <end position="595"/>
    </location>
</feature>
<sequence>MGERVRSPDSEHERKSDEDKNSDSSYLDEDNTSHSSDQSPTLSYQSTNQGKKDHKAQTCNSLVQYQATKNLCSKYAPSKRGTRWGFRSQSLTRDSPAKDIDLVTKRVLSARLLKINELRNELTELHIKLDELQKENRALKRLQHRQEKALNKFEDTENEISQLLARHNTEIRILRERLRKSQERERATERRLRDSEDELYRTKTVLQKLKKLSADKHLAERDDLAKKLAYAENRLEDTGKRIKDLEKNLELSSSSFQRQLLSEKKKVHEAHEENRILQEEIHQLNQKLKEKERELEAKNIYANRMLKLSPRKDVDVIQRKKANNQNTKKGAQLTKGVQTSGYFSPVEFPLESELVCDEAINKKERNLSTIEKETQDRELKEQADLLQQEQEGKEEQKHIQELQPLECRVQKLQDDSEKEEFDKARKESGFLLGKEEKTKMETEIHKPEIERGNPEMLEEERKKELLLAKMHEIDRETQNIANMKLSSHISHTNTAGKSDSLEKKEKTNPFFEIPEEAVNGFPQYDSQDDATRTQGQKQRHPRTSDLSSELVFGSYVPSFGKGSGRSSWLNPKSDHSEENVKENIDLNGKKEKKSNLMEQLFGSSANSPHTSKSNDTTPFDIDWDPRNTLPVNKKSKIKAKGDSEIFSEERNLSRHRLHHPATSKPAVKAIGSLEDEIEEVVLQ</sequence>
<organism evidence="6 7">
    <name type="scientific">Nothocercus julius</name>
    <dbReference type="NCBI Taxonomy" id="2585813"/>
    <lineage>
        <taxon>Eukaryota</taxon>
        <taxon>Metazoa</taxon>
        <taxon>Chordata</taxon>
        <taxon>Craniata</taxon>
        <taxon>Vertebrata</taxon>
        <taxon>Euteleostomi</taxon>
        <taxon>Archelosauria</taxon>
        <taxon>Archosauria</taxon>
        <taxon>Dinosauria</taxon>
        <taxon>Saurischia</taxon>
        <taxon>Theropoda</taxon>
        <taxon>Coelurosauria</taxon>
        <taxon>Aves</taxon>
        <taxon>Palaeognathae</taxon>
        <taxon>Tinamiformes</taxon>
        <taxon>Tinamidae</taxon>
        <taxon>Nothocercus</taxon>
    </lineage>
</organism>
<accession>A0A7K7VVX1</accession>
<feature type="compositionally biased region" description="Polar residues" evidence="4">
    <location>
        <begin position="33"/>
        <end position="49"/>
    </location>
</feature>
<dbReference type="AlphaFoldDB" id="A0A7K7VVX1"/>
<dbReference type="GO" id="GO:0042073">
    <property type="term" value="P:intraciliary transport"/>
    <property type="evidence" value="ECO:0007669"/>
    <property type="project" value="TreeGrafter"/>
</dbReference>
<dbReference type="OrthoDB" id="2123794at2759"/>
<dbReference type="PANTHER" id="PTHR16650:SF10">
    <property type="entry name" value="LEBERCILIN"/>
    <property type="match status" value="1"/>
</dbReference>
<comment type="similarity">
    <text evidence="1">Belongs to the LCA5 family.</text>
</comment>
<protein>
    <submittedName>
        <fullName evidence="6">LCA5 protein</fullName>
    </submittedName>
</protein>
<feature type="region of interest" description="Disordered" evidence="4">
    <location>
        <begin position="486"/>
        <end position="665"/>
    </location>
</feature>
<evidence type="ECO:0000256" key="3">
    <source>
        <dbReference type="SAM" id="Coils"/>
    </source>
</evidence>
<reference evidence="6 7" key="1">
    <citation type="submission" date="2019-09" db="EMBL/GenBank/DDBJ databases">
        <title>Bird 10,000 Genomes (B10K) Project - Family phase.</title>
        <authorList>
            <person name="Zhang G."/>
        </authorList>
    </citation>
    <scope>NUCLEOTIDE SEQUENCE [LARGE SCALE GENOMIC DNA]</scope>
    <source>
        <strain evidence="6">B10K-MSB-01</strain>
    </source>
</reference>
<feature type="non-terminal residue" evidence="6">
    <location>
        <position position="1"/>
    </location>
</feature>
<feature type="region of interest" description="Disordered" evidence="4">
    <location>
        <begin position="1"/>
        <end position="55"/>
    </location>
</feature>
<comment type="caution">
    <text evidence="6">The sequence shown here is derived from an EMBL/GenBank/DDBJ whole genome shotgun (WGS) entry which is preliminary data.</text>
</comment>
<feature type="compositionally biased region" description="Basic and acidic residues" evidence="4">
    <location>
        <begin position="1"/>
        <end position="22"/>
    </location>
</feature>
<feature type="domain" description="Lebercilin" evidence="5">
    <location>
        <begin position="103"/>
        <end position="295"/>
    </location>
</feature>
<keyword evidence="7" id="KW-1185">Reference proteome</keyword>
<evidence type="ECO:0000256" key="2">
    <source>
        <dbReference type="ARBA" id="ARBA00023054"/>
    </source>
</evidence>
<evidence type="ECO:0000256" key="1">
    <source>
        <dbReference type="ARBA" id="ARBA00010229"/>
    </source>
</evidence>
<feature type="non-terminal residue" evidence="6">
    <location>
        <position position="683"/>
    </location>
</feature>
<gene>
    <name evidence="6" type="primary">Lca5</name>
    <name evidence="6" type="ORF">NOTJUL_R01743</name>
</gene>